<sequence>MSILFSFPGQGAQKPGMLHALPDHPETARTLAETAAVLEGDPLALDSADALQSTVATQLSLLVAGVAMARVLAAHGAVPDMVAGLSIGAYPAAVTAGVIGYADAVRLVERRAQLMEQGYPHGYGMWAISGLDQGQLEGVIARIHGAATPVYLANLNAPRQQVIAGADAALQQAGALALEAGATRAERLAVGVPSHCALLDRQAAAMQAAFEGVTLSRPRAVYLSGSRARALFDPLAIRDDLALNMARQVYWSDTARHAWERGARLALEMPSGAVLTGLTAPVFEDGLTLSCEGNRIDTVLALLTREHQ</sequence>
<dbReference type="SUPFAM" id="SSF52151">
    <property type="entry name" value="FabD/lysophospholipase-like"/>
    <property type="match status" value="1"/>
</dbReference>
<evidence type="ECO:0000313" key="7">
    <source>
        <dbReference type="Proteomes" id="UP000566711"/>
    </source>
</evidence>
<dbReference type="InterPro" id="IPR016036">
    <property type="entry name" value="Malonyl_transacylase_ACP-bd"/>
</dbReference>
<dbReference type="Gene3D" id="3.30.70.250">
    <property type="entry name" value="Malonyl-CoA ACP transacylase, ACP-binding"/>
    <property type="match status" value="1"/>
</dbReference>
<dbReference type="InterPro" id="IPR014043">
    <property type="entry name" value="Acyl_transferase_dom"/>
</dbReference>
<dbReference type="EMBL" id="JACEZS010000009">
    <property type="protein sequence ID" value="MBA5606069.1"/>
    <property type="molecule type" value="Genomic_DNA"/>
</dbReference>
<dbReference type="Proteomes" id="UP000566711">
    <property type="component" value="Unassembled WGS sequence"/>
</dbReference>
<keyword evidence="7" id="KW-1185">Reference proteome</keyword>
<dbReference type="EC" id="2.3.1.39" evidence="1"/>
<proteinExistence type="predicted"/>
<name>A0A7W2EHK9_9BURK</name>
<protein>
    <recommendedName>
        <fullName evidence="1">[acyl-carrier-protein] S-malonyltransferase</fullName>
        <ecNumber evidence="1">2.3.1.39</ecNumber>
    </recommendedName>
</protein>
<accession>A0A7W2EHK9</accession>
<evidence type="ECO:0000256" key="3">
    <source>
        <dbReference type="ARBA" id="ARBA00023315"/>
    </source>
</evidence>
<dbReference type="NCBIfam" id="TIGR03131">
    <property type="entry name" value="malonate_mdcH"/>
    <property type="match status" value="1"/>
</dbReference>
<dbReference type="SMART" id="SM00827">
    <property type="entry name" value="PKS_AT"/>
    <property type="match status" value="1"/>
</dbReference>
<dbReference type="GO" id="GO:0004314">
    <property type="term" value="F:[acyl-carrier-protein] S-malonyltransferase activity"/>
    <property type="evidence" value="ECO:0007669"/>
    <property type="project" value="UniProtKB-EC"/>
</dbReference>
<dbReference type="Gene3D" id="3.40.366.10">
    <property type="entry name" value="Malonyl-Coenzyme A Acyl Carrier Protein, domain 2"/>
    <property type="match status" value="1"/>
</dbReference>
<comment type="caution">
    <text evidence="6">The sequence shown here is derived from an EMBL/GenBank/DDBJ whole genome shotgun (WGS) entry which is preliminary data.</text>
</comment>
<comment type="catalytic activity">
    <reaction evidence="4">
        <text>holo-[ACP] + malonyl-CoA = malonyl-[ACP] + CoA</text>
        <dbReference type="Rhea" id="RHEA:41792"/>
        <dbReference type="Rhea" id="RHEA-COMP:9623"/>
        <dbReference type="Rhea" id="RHEA-COMP:9685"/>
        <dbReference type="ChEBI" id="CHEBI:57287"/>
        <dbReference type="ChEBI" id="CHEBI:57384"/>
        <dbReference type="ChEBI" id="CHEBI:64479"/>
        <dbReference type="ChEBI" id="CHEBI:78449"/>
        <dbReference type="EC" id="2.3.1.39"/>
    </reaction>
</comment>
<gene>
    <name evidence="6" type="primary">mdcH</name>
    <name evidence="6" type="ORF">H3H36_11945</name>
</gene>
<dbReference type="GO" id="GO:0006633">
    <property type="term" value="P:fatty acid biosynthetic process"/>
    <property type="evidence" value="ECO:0007669"/>
    <property type="project" value="TreeGrafter"/>
</dbReference>
<evidence type="ECO:0000259" key="5">
    <source>
        <dbReference type="SMART" id="SM00827"/>
    </source>
</evidence>
<evidence type="ECO:0000256" key="4">
    <source>
        <dbReference type="ARBA" id="ARBA00048462"/>
    </source>
</evidence>
<evidence type="ECO:0000313" key="6">
    <source>
        <dbReference type="EMBL" id="MBA5606069.1"/>
    </source>
</evidence>
<dbReference type="InterPro" id="IPR050858">
    <property type="entry name" value="Mal-CoA-ACP_Trans/PKS_FabD"/>
</dbReference>
<dbReference type="SUPFAM" id="SSF55048">
    <property type="entry name" value="Probable ACP-binding domain of malonyl-CoA ACP transacylase"/>
    <property type="match status" value="1"/>
</dbReference>
<organism evidence="6 7">
    <name type="scientific">Rugamonas fusca</name>
    <dbReference type="NCBI Taxonomy" id="2758568"/>
    <lineage>
        <taxon>Bacteria</taxon>
        <taxon>Pseudomonadati</taxon>
        <taxon>Pseudomonadota</taxon>
        <taxon>Betaproteobacteria</taxon>
        <taxon>Burkholderiales</taxon>
        <taxon>Oxalobacteraceae</taxon>
        <taxon>Telluria group</taxon>
        <taxon>Rugamonas</taxon>
    </lineage>
</organism>
<dbReference type="InterPro" id="IPR016035">
    <property type="entry name" value="Acyl_Trfase/lysoPLipase"/>
</dbReference>
<dbReference type="PANTHER" id="PTHR42681">
    <property type="entry name" value="MALONYL-COA-ACYL CARRIER PROTEIN TRANSACYLASE, MITOCHONDRIAL"/>
    <property type="match status" value="1"/>
</dbReference>
<evidence type="ECO:0000256" key="2">
    <source>
        <dbReference type="ARBA" id="ARBA00022679"/>
    </source>
</evidence>
<keyword evidence="3" id="KW-0012">Acyltransferase</keyword>
<evidence type="ECO:0000256" key="1">
    <source>
        <dbReference type="ARBA" id="ARBA00013258"/>
    </source>
</evidence>
<dbReference type="InterPro" id="IPR017554">
    <property type="entry name" value="Malonate_deCOase_MdcHsu"/>
</dbReference>
<feature type="domain" description="Malonyl-CoA:ACP transacylase (MAT)" evidence="5">
    <location>
        <begin position="6"/>
        <end position="307"/>
    </location>
</feature>
<dbReference type="InterPro" id="IPR001227">
    <property type="entry name" value="Ac_transferase_dom_sf"/>
</dbReference>
<dbReference type="Pfam" id="PF00698">
    <property type="entry name" value="Acyl_transf_1"/>
    <property type="match status" value="1"/>
</dbReference>
<dbReference type="PANTHER" id="PTHR42681:SF1">
    <property type="entry name" value="MALONYL-COA-ACYL CARRIER PROTEIN TRANSACYLASE, MITOCHONDRIAL"/>
    <property type="match status" value="1"/>
</dbReference>
<keyword evidence="2" id="KW-0808">Transferase</keyword>
<dbReference type="GO" id="GO:0005829">
    <property type="term" value="C:cytosol"/>
    <property type="evidence" value="ECO:0007669"/>
    <property type="project" value="TreeGrafter"/>
</dbReference>
<reference evidence="6 7" key="1">
    <citation type="submission" date="2020-07" db="EMBL/GenBank/DDBJ databases">
        <title>Novel species isolated from subtropical streams in China.</title>
        <authorList>
            <person name="Lu H."/>
        </authorList>
    </citation>
    <scope>NUCLEOTIDE SEQUENCE [LARGE SCALE GENOMIC DNA]</scope>
    <source>
        <strain evidence="6 7">FT3S</strain>
    </source>
</reference>
<dbReference type="RefSeq" id="WP_182217747.1">
    <property type="nucleotide sequence ID" value="NZ_JACEZS010000009.1"/>
</dbReference>
<dbReference type="AlphaFoldDB" id="A0A7W2EHK9"/>